<keyword evidence="16" id="KW-1185">Reference proteome</keyword>
<comment type="caution">
    <text evidence="15">The sequence shown here is derived from an EMBL/GenBank/DDBJ whole genome shotgun (WGS) entry which is preliminary data.</text>
</comment>
<comment type="subunit">
    <text evidence="3 13">Tetramer of two alpha and two beta subunits.</text>
</comment>
<name>A0ABN1YZF7_9MICO</name>
<dbReference type="EMBL" id="BAAAKK010000006">
    <property type="protein sequence ID" value="GAA1425983.1"/>
    <property type="molecule type" value="Genomic_DNA"/>
</dbReference>
<dbReference type="PANTHER" id="PTHR11538">
    <property type="entry name" value="PHENYLALANYL-TRNA SYNTHETASE"/>
    <property type="match status" value="1"/>
</dbReference>
<dbReference type="InterPro" id="IPR002319">
    <property type="entry name" value="Phenylalanyl-tRNA_Synthase"/>
</dbReference>
<evidence type="ECO:0000313" key="15">
    <source>
        <dbReference type="EMBL" id="GAA1425983.1"/>
    </source>
</evidence>
<keyword evidence="6 13" id="KW-0479">Metal-binding</keyword>
<dbReference type="SUPFAM" id="SSF46589">
    <property type="entry name" value="tRNA-binding arm"/>
    <property type="match status" value="1"/>
</dbReference>
<dbReference type="InterPro" id="IPR006195">
    <property type="entry name" value="aa-tRNA-synth_II"/>
</dbReference>
<comment type="cofactor">
    <cofactor evidence="13">
        <name>Mg(2+)</name>
        <dbReference type="ChEBI" id="CHEBI:18420"/>
    </cofactor>
    <text evidence="13">Binds 2 magnesium ions per tetramer.</text>
</comment>
<evidence type="ECO:0000256" key="5">
    <source>
        <dbReference type="ARBA" id="ARBA00022598"/>
    </source>
</evidence>
<proteinExistence type="inferred from homology"/>
<accession>A0ABN1YZF7</accession>
<organism evidence="15 16">
    <name type="scientific">Agrococcus citreus</name>
    <dbReference type="NCBI Taxonomy" id="84643"/>
    <lineage>
        <taxon>Bacteria</taxon>
        <taxon>Bacillati</taxon>
        <taxon>Actinomycetota</taxon>
        <taxon>Actinomycetes</taxon>
        <taxon>Micrococcales</taxon>
        <taxon>Microbacteriaceae</taxon>
        <taxon>Agrococcus</taxon>
    </lineage>
</organism>
<dbReference type="InterPro" id="IPR004529">
    <property type="entry name" value="Phe-tRNA-synth_IIc_asu"/>
</dbReference>
<keyword evidence="10 13" id="KW-0648">Protein biosynthesis</keyword>
<dbReference type="NCBIfam" id="TIGR00468">
    <property type="entry name" value="pheS"/>
    <property type="match status" value="1"/>
</dbReference>
<dbReference type="GO" id="GO:0016874">
    <property type="term" value="F:ligase activity"/>
    <property type="evidence" value="ECO:0007669"/>
    <property type="project" value="UniProtKB-KW"/>
</dbReference>
<evidence type="ECO:0000256" key="4">
    <source>
        <dbReference type="ARBA" id="ARBA00022490"/>
    </source>
</evidence>
<dbReference type="SUPFAM" id="SSF55681">
    <property type="entry name" value="Class II aaRS and biotin synthetases"/>
    <property type="match status" value="1"/>
</dbReference>
<dbReference type="EC" id="6.1.1.20" evidence="13"/>
<dbReference type="PANTHER" id="PTHR11538:SF41">
    <property type="entry name" value="PHENYLALANINE--TRNA LIGASE, MITOCHONDRIAL"/>
    <property type="match status" value="1"/>
</dbReference>
<keyword evidence="5 13" id="KW-0436">Ligase</keyword>
<feature type="binding site" evidence="13">
    <location>
        <position position="266"/>
    </location>
    <ligand>
        <name>Mg(2+)</name>
        <dbReference type="ChEBI" id="CHEBI:18420"/>
        <note>shared with beta subunit</note>
    </ligand>
</feature>
<comment type="similarity">
    <text evidence="2 13">Belongs to the class-II aminoacyl-tRNA synthetase family. Phe-tRNA synthetase alpha subunit type 1 subfamily.</text>
</comment>
<evidence type="ECO:0000256" key="11">
    <source>
        <dbReference type="ARBA" id="ARBA00023146"/>
    </source>
</evidence>
<evidence type="ECO:0000256" key="7">
    <source>
        <dbReference type="ARBA" id="ARBA00022741"/>
    </source>
</evidence>
<dbReference type="Pfam" id="PF02912">
    <property type="entry name" value="Phe_tRNA-synt_N"/>
    <property type="match status" value="1"/>
</dbReference>
<dbReference type="PROSITE" id="PS50862">
    <property type="entry name" value="AA_TRNA_LIGASE_II"/>
    <property type="match status" value="1"/>
</dbReference>
<dbReference type="InterPro" id="IPR045864">
    <property type="entry name" value="aa-tRNA-synth_II/BPL/LPL"/>
</dbReference>
<keyword evidence="4 13" id="KW-0963">Cytoplasm</keyword>
<evidence type="ECO:0000313" key="16">
    <source>
        <dbReference type="Proteomes" id="UP001501266"/>
    </source>
</evidence>
<evidence type="ECO:0000256" key="12">
    <source>
        <dbReference type="ARBA" id="ARBA00049255"/>
    </source>
</evidence>
<dbReference type="InterPro" id="IPR010978">
    <property type="entry name" value="tRNA-bd_arm"/>
</dbReference>
<sequence length="348" mass="38178">MLNPDDPTGLGARVDAAVTAALAAIDAATTTADLQAAKSAHNGQGSELASLNASLREIAPEDRKAAGQTIGAGRSRVAEAIAARQAELALAEEAAQLETERVDVTALPRIRSRGGRHPLTMLKDEMSDVFVGMGWEVAEGPELEHEWYNFDALNVDPDHPARSESDTFYVAPADRHMVLRTQTSPVQLRAMLTRELPIYVVAPGRVYRTDDIDATHLPVFTQMEGLAVDKGLTMAHLRGTLEHLARIMFGEEAKIRLRPNYFPFTEPSAEMDVWHPGMRGGARWVEWGGCGMVNPNVLRAAGIDPDVHSGFAFGMGIERTLQFRYLLDDMRDMIEGDVRFTEQFGMVI</sequence>
<reference evidence="15 16" key="1">
    <citation type="journal article" date="2019" name="Int. J. Syst. Evol. Microbiol.">
        <title>The Global Catalogue of Microorganisms (GCM) 10K type strain sequencing project: providing services to taxonomists for standard genome sequencing and annotation.</title>
        <authorList>
            <consortium name="The Broad Institute Genomics Platform"/>
            <consortium name="The Broad Institute Genome Sequencing Center for Infectious Disease"/>
            <person name="Wu L."/>
            <person name="Ma J."/>
        </authorList>
    </citation>
    <scope>NUCLEOTIDE SEQUENCE [LARGE SCALE GENOMIC DNA]</scope>
    <source>
        <strain evidence="15 16">JCM 12398</strain>
    </source>
</reference>
<dbReference type="InterPro" id="IPR022911">
    <property type="entry name" value="Phe_tRNA_ligase_alpha1_bac"/>
</dbReference>
<keyword evidence="7 13" id="KW-0547">Nucleotide-binding</keyword>
<evidence type="ECO:0000256" key="1">
    <source>
        <dbReference type="ARBA" id="ARBA00004496"/>
    </source>
</evidence>
<comment type="catalytic activity">
    <reaction evidence="12 13">
        <text>tRNA(Phe) + L-phenylalanine + ATP = L-phenylalanyl-tRNA(Phe) + AMP + diphosphate + H(+)</text>
        <dbReference type="Rhea" id="RHEA:19413"/>
        <dbReference type="Rhea" id="RHEA-COMP:9668"/>
        <dbReference type="Rhea" id="RHEA-COMP:9699"/>
        <dbReference type="ChEBI" id="CHEBI:15378"/>
        <dbReference type="ChEBI" id="CHEBI:30616"/>
        <dbReference type="ChEBI" id="CHEBI:33019"/>
        <dbReference type="ChEBI" id="CHEBI:58095"/>
        <dbReference type="ChEBI" id="CHEBI:78442"/>
        <dbReference type="ChEBI" id="CHEBI:78531"/>
        <dbReference type="ChEBI" id="CHEBI:456215"/>
        <dbReference type="EC" id="6.1.1.20"/>
    </reaction>
</comment>
<comment type="subcellular location">
    <subcellularLocation>
        <location evidence="1 13">Cytoplasm</location>
    </subcellularLocation>
</comment>
<dbReference type="CDD" id="cd00496">
    <property type="entry name" value="PheRS_alpha_core"/>
    <property type="match status" value="1"/>
</dbReference>
<evidence type="ECO:0000256" key="8">
    <source>
        <dbReference type="ARBA" id="ARBA00022840"/>
    </source>
</evidence>
<dbReference type="InterPro" id="IPR004188">
    <property type="entry name" value="Phe-tRNA_ligase_II_N"/>
</dbReference>
<evidence type="ECO:0000256" key="10">
    <source>
        <dbReference type="ARBA" id="ARBA00022917"/>
    </source>
</evidence>
<evidence type="ECO:0000256" key="13">
    <source>
        <dbReference type="HAMAP-Rule" id="MF_00281"/>
    </source>
</evidence>
<gene>
    <name evidence="13 15" type="primary">pheS</name>
    <name evidence="15" type="ORF">GCM10009640_25900</name>
</gene>
<evidence type="ECO:0000259" key="14">
    <source>
        <dbReference type="PROSITE" id="PS50862"/>
    </source>
</evidence>
<evidence type="ECO:0000256" key="2">
    <source>
        <dbReference type="ARBA" id="ARBA00010207"/>
    </source>
</evidence>
<evidence type="ECO:0000256" key="9">
    <source>
        <dbReference type="ARBA" id="ARBA00022842"/>
    </source>
</evidence>
<evidence type="ECO:0000256" key="3">
    <source>
        <dbReference type="ARBA" id="ARBA00011209"/>
    </source>
</evidence>
<evidence type="ECO:0000256" key="6">
    <source>
        <dbReference type="ARBA" id="ARBA00022723"/>
    </source>
</evidence>
<dbReference type="RefSeq" id="WP_343921113.1">
    <property type="nucleotide sequence ID" value="NZ_BAAAKK010000006.1"/>
</dbReference>
<keyword evidence="11 13" id="KW-0030">Aminoacyl-tRNA synthetase</keyword>
<keyword evidence="8 13" id="KW-0067">ATP-binding</keyword>
<dbReference type="Pfam" id="PF01409">
    <property type="entry name" value="tRNA-synt_2d"/>
    <property type="match status" value="1"/>
</dbReference>
<protein>
    <recommendedName>
        <fullName evidence="13">Phenylalanine--tRNA ligase alpha subunit</fullName>
        <ecNumber evidence="13">6.1.1.20</ecNumber>
    </recommendedName>
    <alternativeName>
        <fullName evidence="13">Phenylalanyl-tRNA synthetase alpha subunit</fullName>
        <shortName evidence="13">PheRS</shortName>
    </alternativeName>
</protein>
<keyword evidence="9 13" id="KW-0460">Magnesium</keyword>
<feature type="domain" description="Aminoacyl-transfer RNA synthetases class-II family profile" evidence="14">
    <location>
        <begin position="122"/>
        <end position="321"/>
    </location>
</feature>
<dbReference type="Proteomes" id="UP001501266">
    <property type="component" value="Unassembled WGS sequence"/>
</dbReference>
<dbReference type="HAMAP" id="MF_00281">
    <property type="entry name" value="Phe_tRNA_synth_alpha1"/>
    <property type="match status" value="1"/>
</dbReference>
<dbReference type="Gene3D" id="3.30.930.10">
    <property type="entry name" value="Bira Bifunctional Protein, Domain 2"/>
    <property type="match status" value="1"/>
</dbReference>